<name>A0AAV3UPH8_9EURY</name>
<reference evidence="1 2" key="1">
    <citation type="journal article" date="2019" name="Int. J. Syst. Evol. Microbiol.">
        <title>The Global Catalogue of Microorganisms (GCM) 10K type strain sequencing project: providing services to taxonomists for standard genome sequencing and annotation.</title>
        <authorList>
            <consortium name="The Broad Institute Genomics Platform"/>
            <consortium name="The Broad Institute Genome Sequencing Center for Infectious Disease"/>
            <person name="Wu L."/>
            <person name="Ma J."/>
        </authorList>
    </citation>
    <scope>NUCLEOTIDE SEQUENCE [LARGE SCALE GENOMIC DNA]</scope>
    <source>
        <strain evidence="1 2">JCM 17504</strain>
    </source>
</reference>
<dbReference type="AlphaFoldDB" id="A0AAV3UPH8"/>
<organism evidence="1 2">
    <name type="scientific">Haladaptatus pallidirubidus</name>
    <dbReference type="NCBI Taxonomy" id="1008152"/>
    <lineage>
        <taxon>Archaea</taxon>
        <taxon>Methanobacteriati</taxon>
        <taxon>Methanobacteriota</taxon>
        <taxon>Stenosarchaea group</taxon>
        <taxon>Halobacteria</taxon>
        <taxon>Halobacteriales</taxon>
        <taxon>Haladaptataceae</taxon>
        <taxon>Haladaptatus</taxon>
    </lineage>
</organism>
<evidence type="ECO:0000313" key="1">
    <source>
        <dbReference type="EMBL" id="GAA5061963.1"/>
    </source>
</evidence>
<dbReference type="EMBL" id="BAABKX010000022">
    <property type="protein sequence ID" value="GAA5061963.1"/>
    <property type="molecule type" value="Genomic_DNA"/>
</dbReference>
<keyword evidence="2" id="KW-1185">Reference proteome</keyword>
<sequence>MSRLKTNTKLEIVADLWEWCGCAIPLEGEQVFDVMEALHRTSIDYEVEVEFRRGLYAGTRSWNTKRFCIVGVHNEDAHYYHLFITNLLWKAFLPANLRDILSVSVEGSAPVSRAEDAVRP</sequence>
<dbReference type="Proteomes" id="UP001501729">
    <property type="component" value="Unassembled WGS sequence"/>
</dbReference>
<proteinExistence type="predicted"/>
<comment type="caution">
    <text evidence="1">The sequence shown here is derived from an EMBL/GenBank/DDBJ whole genome shotgun (WGS) entry which is preliminary data.</text>
</comment>
<evidence type="ECO:0000313" key="2">
    <source>
        <dbReference type="Proteomes" id="UP001501729"/>
    </source>
</evidence>
<protein>
    <submittedName>
        <fullName evidence="1">Uncharacterized protein</fullName>
    </submittedName>
</protein>
<gene>
    <name evidence="1" type="ORF">GCM10025751_48620</name>
</gene>
<accession>A0AAV3UPH8</accession>